<name>A0A3P9JWS7_ORYLA</name>
<evidence type="ECO:0000313" key="1">
    <source>
        <dbReference type="Ensembl" id="ENSORLP00020000636.1"/>
    </source>
</evidence>
<reference evidence="1 2" key="2">
    <citation type="submission" date="2017-04" db="EMBL/GenBank/DDBJ databases">
        <title>CpG methylation of centromeres and impact of large insertions on vertebrate speciation.</title>
        <authorList>
            <person name="Ichikawa K."/>
            <person name="Yoshimura J."/>
            <person name="Morishita S."/>
        </authorList>
    </citation>
    <scope>NUCLEOTIDE SEQUENCE</scope>
    <source>
        <strain evidence="1 2">HNI</strain>
    </source>
</reference>
<dbReference type="AlphaFoldDB" id="A0A3P9JWS7"/>
<reference evidence="1" key="4">
    <citation type="submission" date="2025-09" db="UniProtKB">
        <authorList>
            <consortium name="Ensembl"/>
        </authorList>
    </citation>
    <scope>IDENTIFICATION</scope>
    <source>
        <strain evidence="1">HNI</strain>
    </source>
</reference>
<proteinExistence type="predicted"/>
<evidence type="ECO:0000313" key="2">
    <source>
        <dbReference type="Proteomes" id="UP000265180"/>
    </source>
</evidence>
<reference evidence="1" key="3">
    <citation type="submission" date="2025-08" db="UniProtKB">
        <authorList>
            <consortium name="Ensembl"/>
        </authorList>
    </citation>
    <scope>IDENTIFICATION</scope>
    <source>
        <strain evidence="1">HNI</strain>
    </source>
</reference>
<reference key="1">
    <citation type="journal article" date="2007" name="Nature">
        <title>The medaka draft genome and insights into vertebrate genome evolution.</title>
        <authorList>
            <person name="Kasahara M."/>
            <person name="Naruse K."/>
            <person name="Sasaki S."/>
            <person name="Nakatani Y."/>
            <person name="Qu W."/>
            <person name="Ahsan B."/>
            <person name="Yamada T."/>
            <person name="Nagayasu Y."/>
            <person name="Doi K."/>
            <person name="Kasai Y."/>
            <person name="Jindo T."/>
            <person name="Kobayashi D."/>
            <person name="Shimada A."/>
            <person name="Toyoda A."/>
            <person name="Kuroki Y."/>
            <person name="Fujiyama A."/>
            <person name="Sasaki T."/>
            <person name="Shimizu A."/>
            <person name="Asakawa S."/>
            <person name="Shimizu N."/>
            <person name="Hashimoto S."/>
            <person name="Yang J."/>
            <person name="Lee Y."/>
            <person name="Matsushima K."/>
            <person name="Sugano S."/>
            <person name="Sakaizumi M."/>
            <person name="Narita T."/>
            <person name="Ohishi K."/>
            <person name="Haga S."/>
            <person name="Ohta F."/>
            <person name="Nomoto H."/>
            <person name="Nogata K."/>
            <person name="Morishita T."/>
            <person name="Endo T."/>
            <person name="Shin-I T."/>
            <person name="Takeda H."/>
            <person name="Morishita S."/>
            <person name="Kohara Y."/>
        </authorList>
    </citation>
    <scope>NUCLEOTIDE SEQUENCE [LARGE SCALE GENOMIC DNA]</scope>
    <source>
        <strain>Hd-rR</strain>
    </source>
</reference>
<dbReference type="Ensembl" id="ENSORLT00020014389.1">
    <property type="protein sequence ID" value="ENSORLP00020000636.1"/>
    <property type="gene ID" value="ENSORLG00020001340.1"/>
</dbReference>
<organism evidence="1 2">
    <name type="scientific">Oryzias latipes</name>
    <name type="common">Japanese rice fish</name>
    <name type="synonym">Japanese killifish</name>
    <dbReference type="NCBI Taxonomy" id="8090"/>
    <lineage>
        <taxon>Eukaryota</taxon>
        <taxon>Metazoa</taxon>
        <taxon>Chordata</taxon>
        <taxon>Craniata</taxon>
        <taxon>Vertebrata</taxon>
        <taxon>Euteleostomi</taxon>
        <taxon>Actinopterygii</taxon>
        <taxon>Neopterygii</taxon>
        <taxon>Teleostei</taxon>
        <taxon>Neoteleostei</taxon>
        <taxon>Acanthomorphata</taxon>
        <taxon>Ovalentaria</taxon>
        <taxon>Atherinomorphae</taxon>
        <taxon>Beloniformes</taxon>
        <taxon>Adrianichthyidae</taxon>
        <taxon>Oryziinae</taxon>
        <taxon>Oryzias</taxon>
    </lineage>
</organism>
<dbReference type="Proteomes" id="UP000265180">
    <property type="component" value="Chromosome 23"/>
</dbReference>
<protein>
    <submittedName>
        <fullName evidence="1">Uncharacterized protein</fullName>
    </submittedName>
</protein>
<sequence length="74" mass="8722">ERLPKRSQLLSFTPKRKLTLSLCKQSKDSHKHDNHLQITREKLAKLFFFMEFFTSVSNFLRDALQIGGWGCFGY</sequence>
<accession>A0A3P9JWS7</accession>